<comment type="caution">
    <text evidence="3">The sequence shown here is derived from an EMBL/GenBank/DDBJ whole genome shotgun (WGS) entry which is preliminary data.</text>
</comment>
<proteinExistence type="predicted"/>
<name>A0A3N0YCR8_ANAGA</name>
<gene>
    <name evidence="3" type="ORF">DPX16_2899</name>
</gene>
<feature type="region of interest" description="Disordered" evidence="1">
    <location>
        <begin position="43"/>
        <end position="69"/>
    </location>
</feature>
<sequence length="118" mass="13130">MRVFKSNSQSECISIHLDHSCIKEGGQHTLQLRCNQTDEWQRERKRGIEKGKGQTNSSTWLRKPTPSPLSSSLFLPGRFHRRELLGMASVLLGLTGLDALFMAVGMGSLSGGRNAQYL</sequence>
<keyword evidence="2" id="KW-0472">Membrane</keyword>
<evidence type="ECO:0000313" key="3">
    <source>
        <dbReference type="EMBL" id="ROL43661.1"/>
    </source>
</evidence>
<dbReference type="EMBL" id="RJVU01047875">
    <property type="protein sequence ID" value="ROL43661.1"/>
    <property type="molecule type" value="Genomic_DNA"/>
</dbReference>
<evidence type="ECO:0000256" key="2">
    <source>
        <dbReference type="SAM" id="Phobius"/>
    </source>
</evidence>
<evidence type="ECO:0000313" key="4">
    <source>
        <dbReference type="Proteomes" id="UP000281406"/>
    </source>
</evidence>
<organism evidence="3 4">
    <name type="scientific">Anabarilius grahami</name>
    <name type="common">Kanglang fish</name>
    <name type="synonym">Barilius grahami</name>
    <dbReference type="NCBI Taxonomy" id="495550"/>
    <lineage>
        <taxon>Eukaryota</taxon>
        <taxon>Metazoa</taxon>
        <taxon>Chordata</taxon>
        <taxon>Craniata</taxon>
        <taxon>Vertebrata</taxon>
        <taxon>Euteleostomi</taxon>
        <taxon>Actinopterygii</taxon>
        <taxon>Neopterygii</taxon>
        <taxon>Teleostei</taxon>
        <taxon>Ostariophysi</taxon>
        <taxon>Cypriniformes</taxon>
        <taxon>Xenocyprididae</taxon>
        <taxon>Xenocypridinae</taxon>
        <taxon>Xenocypridinae incertae sedis</taxon>
        <taxon>Anabarilius</taxon>
    </lineage>
</organism>
<accession>A0A3N0YCR8</accession>
<feature type="transmembrane region" description="Helical" evidence="2">
    <location>
        <begin position="84"/>
        <end position="109"/>
    </location>
</feature>
<feature type="compositionally biased region" description="Basic and acidic residues" evidence="1">
    <location>
        <begin position="43"/>
        <end position="52"/>
    </location>
</feature>
<dbReference type="AlphaFoldDB" id="A0A3N0YCR8"/>
<keyword evidence="2" id="KW-1133">Transmembrane helix</keyword>
<keyword evidence="4" id="KW-1185">Reference proteome</keyword>
<keyword evidence="2" id="KW-0812">Transmembrane</keyword>
<protein>
    <submittedName>
        <fullName evidence="3">Uncharacterized protein</fullName>
    </submittedName>
</protein>
<reference evidence="3 4" key="1">
    <citation type="submission" date="2018-10" db="EMBL/GenBank/DDBJ databases">
        <title>Genome assembly for a Yunnan-Guizhou Plateau 3E fish, Anabarilius grahami (Regan), and its evolutionary and genetic applications.</title>
        <authorList>
            <person name="Jiang W."/>
        </authorList>
    </citation>
    <scope>NUCLEOTIDE SEQUENCE [LARGE SCALE GENOMIC DNA]</scope>
    <source>
        <strain evidence="3">AG-KIZ</strain>
        <tissue evidence="3">Muscle</tissue>
    </source>
</reference>
<evidence type="ECO:0000256" key="1">
    <source>
        <dbReference type="SAM" id="MobiDB-lite"/>
    </source>
</evidence>
<dbReference type="Proteomes" id="UP000281406">
    <property type="component" value="Unassembled WGS sequence"/>
</dbReference>